<comment type="caution">
    <text evidence="1">The sequence shown here is derived from an EMBL/GenBank/DDBJ whole genome shotgun (WGS) entry which is preliminary data.</text>
</comment>
<dbReference type="AlphaFoldDB" id="A0A853A076"/>
<evidence type="ECO:0000313" key="1">
    <source>
        <dbReference type="EMBL" id="NYI07517.1"/>
    </source>
</evidence>
<keyword evidence="2" id="KW-1185">Reference proteome</keyword>
<proteinExistence type="predicted"/>
<name>A0A853A076_9ACTN</name>
<dbReference type="Proteomes" id="UP000567795">
    <property type="component" value="Unassembled WGS sequence"/>
</dbReference>
<organism evidence="1 2">
    <name type="scientific">Allostreptomyces psammosilenae</name>
    <dbReference type="NCBI Taxonomy" id="1892865"/>
    <lineage>
        <taxon>Bacteria</taxon>
        <taxon>Bacillati</taxon>
        <taxon>Actinomycetota</taxon>
        <taxon>Actinomycetes</taxon>
        <taxon>Kitasatosporales</taxon>
        <taxon>Streptomycetaceae</taxon>
        <taxon>Allostreptomyces</taxon>
    </lineage>
</organism>
<reference evidence="1 2" key="1">
    <citation type="submission" date="2020-07" db="EMBL/GenBank/DDBJ databases">
        <title>Sequencing the genomes of 1000 actinobacteria strains.</title>
        <authorList>
            <person name="Klenk H.-P."/>
        </authorList>
    </citation>
    <scope>NUCLEOTIDE SEQUENCE [LARGE SCALE GENOMIC DNA]</scope>
    <source>
        <strain evidence="1 2">DSM 42178</strain>
    </source>
</reference>
<sequence>MARRGLKIGIGVLVVLGGLTVAADRVAVGFAEDRIAEAVRSRMDLARTPEVRVDGFPFLTQVVGRDLEEVSVTAEDVTSTASTDGGAADLTVDRLETTLRGVRLDADFSGGTAAEAEATLTLSYEDLSAAIGNGVTLSPAGDTDVEGGNVRVAGRYELFGQTLELAYIGRVEVAGDDTLRLELLQAEGGGALPSALEALVRQAAGAGERRVAQLPEGVALESLRTTPDAVVVHATGTDVPL</sequence>
<dbReference type="InterPro" id="IPR021373">
    <property type="entry name" value="DUF2993"/>
</dbReference>
<evidence type="ECO:0008006" key="3">
    <source>
        <dbReference type="Google" id="ProtNLM"/>
    </source>
</evidence>
<accession>A0A853A076</accession>
<dbReference type="RefSeq" id="WP_179816511.1">
    <property type="nucleotide sequence ID" value="NZ_JACBZD010000002.1"/>
</dbReference>
<evidence type="ECO:0000313" key="2">
    <source>
        <dbReference type="Proteomes" id="UP000567795"/>
    </source>
</evidence>
<dbReference type="EMBL" id="JACBZD010000002">
    <property type="protein sequence ID" value="NYI07517.1"/>
    <property type="molecule type" value="Genomic_DNA"/>
</dbReference>
<gene>
    <name evidence="1" type="ORF">FHU37_004546</name>
</gene>
<protein>
    <recommendedName>
        <fullName evidence="3">DUF2993 domain-containing protein</fullName>
    </recommendedName>
</protein>
<dbReference type="Pfam" id="PF11209">
    <property type="entry name" value="LmeA"/>
    <property type="match status" value="1"/>
</dbReference>